<dbReference type="GO" id="GO:0006646">
    <property type="term" value="P:phosphatidylethanolamine biosynthetic process"/>
    <property type="evidence" value="ECO:0007669"/>
    <property type="project" value="TreeGrafter"/>
</dbReference>
<protein>
    <recommendedName>
        <fullName evidence="3">Choline kinase N-terminal domain-containing protein</fullName>
    </recommendedName>
</protein>
<dbReference type="PANTHER" id="PTHR22603:SF93">
    <property type="entry name" value="RE24176P"/>
    <property type="match status" value="1"/>
</dbReference>
<dbReference type="PANTHER" id="PTHR22603">
    <property type="entry name" value="CHOLINE/ETHANOALAMINE KINASE"/>
    <property type="match status" value="1"/>
</dbReference>
<reference evidence="4 5" key="1">
    <citation type="submission" date="2017-06" db="EMBL/GenBank/DDBJ databases">
        <title>Ant-infecting Ophiocordyceps genomes reveal a high diversity of potential behavioral manipulation genes and a possible major role for enterotoxins.</title>
        <authorList>
            <person name="De Bekker C."/>
            <person name="Evans H.C."/>
            <person name="Brachmann A."/>
            <person name="Hughes D.P."/>
        </authorList>
    </citation>
    <scope>NUCLEOTIDE SEQUENCE [LARGE SCALE GENOMIC DNA]</scope>
    <source>
        <strain evidence="4 5">Map64</strain>
    </source>
</reference>
<dbReference type="OrthoDB" id="10267235at2759"/>
<dbReference type="GO" id="GO:0004305">
    <property type="term" value="F:ethanolamine kinase activity"/>
    <property type="evidence" value="ECO:0007669"/>
    <property type="project" value="TreeGrafter"/>
</dbReference>
<feature type="compositionally biased region" description="Polar residues" evidence="2">
    <location>
        <begin position="25"/>
        <end position="36"/>
    </location>
</feature>
<proteinExistence type="inferred from homology"/>
<dbReference type="CDD" id="cd05157">
    <property type="entry name" value="ETNK_euk"/>
    <property type="match status" value="1"/>
</dbReference>
<comment type="similarity">
    <text evidence="1">Belongs to the choline/ethanolamine kinase family.</text>
</comment>
<dbReference type="GO" id="GO:0004103">
    <property type="term" value="F:choline kinase activity"/>
    <property type="evidence" value="ECO:0007669"/>
    <property type="project" value="TreeGrafter"/>
</dbReference>
<dbReference type="Proteomes" id="UP000226192">
    <property type="component" value="Unassembled WGS sequence"/>
</dbReference>
<organism evidence="4 5">
    <name type="scientific">Ophiocordyceps australis</name>
    <dbReference type="NCBI Taxonomy" id="1399860"/>
    <lineage>
        <taxon>Eukaryota</taxon>
        <taxon>Fungi</taxon>
        <taxon>Dikarya</taxon>
        <taxon>Ascomycota</taxon>
        <taxon>Pezizomycotina</taxon>
        <taxon>Sordariomycetes</taxon>
        <taxon>Hypocreomycetidae</taxon>
        <taxon>Hypocreales</taxon>
        <taxon>Ophiocordycipitaceae</taxon>
        <taxon>Ophiocordyceps</taxon>
    </lineage>
</organism>
<comment type="caution">
    <text evidence="4">The sequence shown here is derived from an EMBL/GenBank/DDBJ whole genome shotgun (WGS) entry which is preliminary data.</text>
</comment>
<sequence length="799" mass="88553">MADASSGPLRSALKEDGGERPAPATASSKGETTSLVVSPVPTPCLMAAPQSALVASQARLEHFAAALDPLRRCDCEPGLVPRWLDMSPAYWSDVTLEDLGSRIAAVQIAEAARAPEPEDDGQSSRRGSRAVPSHRLSGRPAPVQVPGALARAATDGSTTSRRSDDAPQPAYSSHHHAQKMFAQVEEWLARQQHKVTMRSRRAAQAVEAKAASVVANHEQRQSGGVHDRTGSAGSHSSDMSLDKLQTILHDARAHIGAGSRSGRSRRRPMMHRAASSDTDYADGDAIVPSCDAWLDNSKTLSFPGGGSASTDNLLTLASAGTDKDREAWDGFKNEILCIAHTLRLKGWRRVPLGSGYAISVERLSGALTNAVYVVTPPADLPRVQGRNSPEKVLLRIYGPQVEHLIDRENELKVLKRLARKKIGPRLLGTFSNGRFEQFYKAVALKPEEMRLADISKQIAKRMRELHDGIDLLPQEREGGPAVWKNWDQWLVNVEKIVTFLDGQLEDPKSVAKNSTVNAWRSRGYVCGAPWKQFRAAVDKYREYLRESYHGARKSVHEDLVFAHNDTQYGNILRMRIDDQKSPLVQAANSHKRLVVIDFEYAAANTPGFEFANHFNEWCYNYHDQGAPWACNTRLYPSPEQQWRFVKAYVDHRPQYASASSTPHLRPLESGVSSSDFSLDLGAPAGDWTAAEQEREKRSDQDARLLLAEMRLWRLANSAMWVAWGIVQAKVPALNGNNEPLPADEAARAEEQVVGVAEFDYLRYAQDRAFFFWGDLVHLGLVREEELPEGLAERLKIVDW</sequence>
<dbReference type="Gene3D" id="3.30.200.20">
    <property type="entry name" value="Phosphorylase Kinase, domain 1"/>
    <property type="match status" value="1"/>
</dbReference>
<gene>
    <name evidence="4" type="ORF">CDD81_856</name>
</gene>
<evidence type="ECO:0000313" key="5">
    <source>
        <dbReference type="Proteomes" id="UP000226192"/>
    </source>
</evidence>
<dbReference type="InterPro" id="IPR011009">
    <property type="entry name" value="Kinase-like_dom_sf"/>
</dbReference>
<dbReference type="Pfam" id="PF04428">
    <property type="entry name" value="Choline_kin_N"/>
    <property type="match status" value="1"/>
</dbReference>
<accession>A0A2C5Y244</accession>
<dbReference type="SUPFAM" id="SSF56112">
    <property type="entry name" value="Protein kinase-like (PK-like)"/>
    <property type="match status" value="1"/>
</dbReference>
<feature type="region of interest" description="Disordered" evidence="2">
    <location>
        <begin position="112"/>
        <end position="176"/>
    </location>
</feature>
<feature type="region of interest" description="Disordered" evidence="2">
    <location>
        <begin position="212"/>
        <end position="238"/>
    </location>
</feature>
<dbReference type="AlphaFoldDB" id="A0A2C5Y244"/>
<evidence type="ECO:0000256" key="1">
    <source>
        <dbReference type="ARBA" id="ARBA00038211"/>
    </source>
</evidence>
<keyword evidence="5" id="KW-1185">Reference proteome</keyword>
<evidence type="ECO:0000259" key="3">
    <source>
        <dbReference type="Pfam" id="PF04428"/>
    </source>
</evidence>
<feature type="compositionally biased region" description="Basic and acidic residues" evidence="2">
    <location>
        <begin position="217"/>
        <end position="229"/>
    </location>
</feature>
<name>A0A2C5Y244_9HYPO</name>
<dbReference type="GO" id="GO:0005737">
    <property type="term" value="C:cytoplasm"/>
    <property type="evidence" value="ECO:0007669"/>
    <property type="project" value="TreeGrafter"/>
</dbReference>
<feature type="region of interest" description="Disordered" evidence="2">
    <location>
        <begin position="1"/>
        <end position="36"/>
    </location>
</feature>
<evidence type="ECO:0000313" key="4">
    <source>
        <dbReference type="EMBL" id="PHH61034.1"/>
    </source>
</evidence>
<dbReference type="STRING" id="1399860.A0A2C5Y244"/>
<evidence type="ECO:0000256" key="2">
    <source>
        <dbReference type="SAM" id="MobiDB-lite"/>
    </source>
</evidence>
<feature type="domain" description="Choline kinase N-terminal" evidence="3">
    <location>
        <begin position="278"/>
        <end position="352"/>
    </location>
</feature>
<dbReference type="InterPro" id="IPR007521">
    <property type="entry name" value="Choline_kin_N"/>
</dbReference>
<dbReference type="Gene3D" id="3.90.1200.10">
    <property type="match status" value="1"/>
</dbReference>
<feature type="region of interest" description="Disordered" evidence="2">
    <location>
        <begin position="256"/>
        <end position="277"/>
    </location>
</feature>
<dbReference type="Pfam" id="PF01633">
    <property type="entry name" value="Choline_kinase"/>
    <property type="match status" value="1"/>
</dbReference>
<dbReference type="EMBL" id="NJET01000119">
    <property type="protein sequence ID" value="PHH61034.1"/>
    <property type="molecule type" value="Genomic_DNA"/>
</dbReference>